<keyword evidence="1" id="KW-0472">Membrane</keyword>
<dbReference type="AlphaFoldDB" id="A0AAP0BW71"/>
<organism evidence="2 3">
    <name type="scientific">Platanthera zijinensis</name>
    <dbReference type="NCBI Taxonomy" id="2320716"/>
    <lineage>
        <taxon>Eukaryota</taxon>
        <taxon>Viridiplantae</taxon>
        <taxon>Streptophyta</taxon>
        <taxon>Embryophyta</taxon>
        <taxon>Tracheophyta</taxon>
        <taxon>Spermatophyta</taxon>
        <taxon>Magnoliopsida</taxon>
        <taxon>Liliopsida</taxon>
        <taxon>Asparagales</taxon>
        <taxon>Orchidaceae</taxon>
        <taxon>Orchidoideae</taxon>
        <taxon>Orchideae</taxon>
        <taxon>Orchidinae</taxon>
        <taxon>Platanthera</taxon>
    </lineage>
</organism>
<evidence type="ECO:0000313" key="3">
    <source>
        <dbReference type="Proteomes" id="UP001418222"/>
    </source>
</evidence>
<keyword evidence="3" id="KW-1185">Reference proteome</keyword>
<accession>A0AAP0BW71</accession>
<evidence type="ECO:0000256" key="1">
    <source>
        <dbReference type="SAM" id="Phobius"/>
    </source>
</evidence>
<name>A0AAP0BW71_9ASPA</name>
<sequence length="122" mass="13565">MLSALVPMRTHALRLRSLSESILLFFFFSSCSLLMADEAFLSFYICSKDISCPIKVVSAEASNTCAGSSYTVKKRSFLFPLSLSLPLLFSLSLSLFLCCSFSLSHIKALFLSRILVFDLFPP</sequence>
<protein>
    <submittedName>
        <fullName evidence="2">Uncharacterized protein</fullName>
    </submittedName>
</protein>
<reference evidence="2 3" key="1">
    <citation type="journal article" date="2022" name="Nat. Plants">
        <title>Genomes of leafy and leafless Platanthera orchids illuminate the evolution of mycoheterotrophy.</title>
        <authorList>
            <person name="Li M.H."/>
            <person name="Liu K.W."/>
            <person name="Li Z."/>
            <person name="Lu H.C."/>
            <person name="Ye Q.L."/>
            <person name="Zhang D."/>
            <person name="Wang J.Y."/>
            <person name="Li Y.F."/>
            <person name="Zhong Z.M."/>
            <person name="Liu X."/>
            <person name="Yu X."/>
            <person name="Liu D.K."/>
            <person name="Tu X.D."/>
            <person name="Liu B."/>
            <person name="Hao Y."/>
            <person name="Liao X.Y."/>
            <person name="Jiang Y.T."/>
            <person name="Sun W.H."/>
            <person name="Chen J."/>
            <person name="Chen Y.Q."/>
            <person name="Ai Y."/>
            <person name="Zhai J.W."/>
            <person name="Wu S.S."/>
            <person name="Zhou Z."/>
            <person name="Hsiao Y.Y."/>
            <person name="Wu W.L."/>
            <person name="Chen Y.Y."/>
            <person name="Lin Y.F."/>
            <person name="Hsu J.L."/>
            <person name="Li C.Y."/>
            <person name="Wang Z.W."/>
            <person name="Zhao X."/>
            <person name="Zhong W.Y."/>
            <person name="Ma X.K."/>
            <person name="Ma L."/>
            <person name="Huang J."/>
            <person name="Chen G.Z."/>
            <person name="Huang M.Z."/>
            <person name="Huang L."/>
            <person name="Peng D.H."/>
            <person name="Luo Y.B."/>
            <person name="Zou S.Q."/>
            <person name="Chen S.P."/>
            <person name="Lan S."/>
            <person name="Tsai W.C."/>
            <person name="Van de Peer Y."/>
            <person name="Liu Z.J."/>
        </authorList>
    </citation>
    <scope>NUCLEOTIDE SEQUENCE [LARGE SCALE GENOMIC DNA]</scope>
    <source>
        <strain evidence="2">Lor287</strain>
    </source>
</reference>
<dbReference type="EMBL" id="JBBWWQ010000003">
    <property type="protein sequence ID" value="KAK8950825.1"/>
    <property type="molecule type" value="Genomic_DNA"/>
</dbReference>
<keyword evidence="1" id="KW-0812">Transmembrane</keyword>
<dbReference type="Proteomes" id="UP001418222">
    <property type="component" value="Unassembled WGS sequence"/>
</dbReference>
<feature type="transmembrane region" description="Helical" evidence="1">
    <location>
        <begin position="77"/>
        <end position="103"/>
    </location>
</feature>
<feature type="transmembrane region" description="Helical" evidence="1">
    <location>
        <begin position="21"/>
        <end position="45"/>
    </location>
</feature>
<gene>
    <name evidence="2" type="ORF">KSP39_PZI003131</name>
</gene>
<keyword evidence="1" id="KW-1133">Transmembrane helix</keyword>
<comment type="caution">
    <text evidence="2">The sequence shown here is derived from an EMBL/GenBank/DDBJ whole genome shotgun (WGS) entry which is preliminary data.</text>
</comment>
<evidence type="ECO:0000313" key="2">
    <source>
        <dbReference type="EMBL" id="KAK8950825.1"/>
    </source>
</evidence>
<proteinExistence type="predicted"/>